<dbReference type="PROSITE" id="PS51015">
    <property type="entry name" value="YDG"/>
    <property type="match status" value="1"/>
</dbReference>
<dbReference type="Pfam" id="PF02182">
    <property type="entry name" value="SAD_SRA"/>
    <property type="match status" value="1"/>
</dbReference>
<evidence type="ECO:0000256" key="2">
    <source>
        <dbReference type="PROSITE-ProRule" id="PRU00358"/>
    </source>
</evidence>
<dbReference type="Gene3D" id="2.30.280.10">
    <property type="entry name" value="SRA-YDG"/>
    <property type="match status" value="1"/>
</dbReference>
<dbReference type="SUPFAM" id="SSF88697">
    <property type="entry name" value="PUA domain-like"/>
    <property type="match status" value="1"/>
</dbReference>
<dbReference type="SMART" id="SM00466">
    <property type="entry name" value="SRA"/>
    <property type="match status" value="1"/>
</dbReference>
<evidence type="ECO:0000313" key="5">
    <source>
        <dbReference type="EMBL" id="KAF5367296.1"/>
    </source>
</evidence>
<dbReference type="InterPro" id="IPR015947">
    <property type="entry name" value="PUA-like_sf"/>
</dbReference>
<dbReference type="OrthoDB" id="2270193at2759"/>
<dbReference type="InterPro" id="IPR003105">
    <property type="entry name" value="SRA_YDG"/>
</dbReference>
<organism evidence="5 6">
    <name type="scientific">Collybiopsis confluens</name>
    <dbReference type="NCBI Taxonomy" id="2823264"/>
    <lineage>
        <taxon>Eukaryota</taxon>
        <taxon>Fungi</taxon>
        <taxon>Dikarya</taxon>
        <taxon>Basidiomycota</taxon>
        <taxon>Agaricomycotina</taxon>
        <taxon>Agaricomycetes</taxon>
        <taxon>Agaricomycetidae</taxon>
        <taxon>Agaricales</taxon>
        <taxon>Marasmiineae</taxon>
        <taxon>Omphalotaceae</taxon>
        <taxon>Collybiopsis</taxon>
    </lineage>
</organism>
<proteinExistence type="predicted"/>
<comment type="subcellular location">
    <subcellularLocation>
        <location evidence="2">Nucleus</location>
    </subcellularLocation>
</comment>
<dbReference type="InterPro" id="IPR036987">
    <property type="entry name" value="SRA-YDG_sf"/>
</dbReference>
<evidence type="ECO:0000313" key="6">
    <source>
        <dbReference type="Proteomes" id="UP000518752"/>
    </source>
</evidence>
<dbReference type="GO" id="GO:0044027">
    <property type="term" value="P:negative regulation of gene expression via chromosomal CpG island methylation"/>
    <property type="evidence" value="ECO:0007669"/>
    <property type="project" value="TreeGrafter"/>
</dbReference>
<feature type="region of interest" description="Disordered" evidence="3">
    <location>
        <begin position="193"/>
        <end position="221"/>
    </location>
</feature>
<dbReference type="InterPro" id="IPR045134">
    <property type="entry name" value="UHRF1/2-like"/>
</dbReference>
<dbReference type="PANTHER" id="PTHR14140">
    <property type="entry name" value="E3 UBIQUITIN-PROTEIN LIGASE UHRF-RELATED"/>
    <property type="match status" value="1"/>
</dbReference>
<reference evidence="5 6" key="1">
    <citation type="journal article" date="2020" name="ISME J.">
        <title>Uncovering the hidden diversity of litter-decomposition mechanisms in mushroom-forming fungi.</title>
        <authorList>
            <person name="Floudas D."/>
            <person name="Bentzer J."/>
            <person name="Ahren D."/>
            <person name="Johansson T."/>
            <person name="Persson P."/>
            <person name="Tunlid A."/>
        </authorList>
    </citation>
    <scope>NUCLEOTIDE SEQUENCE [LARGE SCALE GENOMIC DNA]</scope>
    <source>
        <strain evidence="5 6">CBS 406.79</strain>
    </source>
</reference>
<gene>
    <name evidence="5" type="ORF">D9757_010086</name>
</gene>
<dbReference type="Proteomes" id="UP000518752">
    <property type="component" value="Unassembled WGS sequence"/>
</dbReference>
<protein>
    <recommendedName>
        <fullName evidence="4">YDG domain-containing protein</fullName>
    </recommendedName>
</protein>
<keyword evidence="6" id="KW-1185">Reference proteome</keyword>
<dbReference type="AlphaFoldDB" id="A0A8H5LS14"/>
<accession>A0A8H5LS14</accession>
<keyword evidence="1 2" id="KW-0539">Nucleus</keyword>
<comment type="caution">
    <text evidence="5">The sequence shown here is derived from an EMBL/GenBank/DDBJ whole genome shotgun (WGS) entry which is preliminary data.</text>
</comment>
<feature type="domain" description="YDG" evidence="4">
    <location>
        <begin position="29"/>
        <end position="175"/>
    </location>
</feature>
<dbReference type="GO" id="GO:0016567">
    <property type="term" value="P:protein ubiquitination"/>
    <property type="evidence" value="ECO:0007669"/>
    <property type="project" value="TreeGrafter"/>
</dbReference>
<dbReference type="EMBL" id="JAACJN010000143">
    <property type="protein sequence ID" value="KAF5367296.1"/>
    <property type="molecule type" value="Genomic_DNA"/>
</dbReference>
<evidence type="ECO:0000256" key="1">
    <source>
        <dbReference type="ARBA" id="ARBA00023242"/>
    </source>
</evidence>
<dbReference type="PANTHER" id="PTHR14140:SF27">
    <property type="entry name" value="OS04G0289800 PROTEIN"/>
    <property type="match status" value="1"/>
</dbReference>
<dbReference type="GO" id="GO:0061630">
    <property type="term" value="F:ubiquitin protein ligase activity"/>
    <property type="evidence" value="ECO:0007669"/>
    <property type="project" value="TreeGrafter"/>
</dbReference>
<dbReference type="GO" id="GO:0005634">
    <property type="term" value="C:nucleus"/>
    <property type="evidence" value="ECO:0007669"/>
    <property type="project" value="UniProtKB-SubCell"/>
</dbReference>
<evidence type="ECO:0000259" key="4">
    <source>
        <dbReference type="PROSITE" id="PS51015"/>
    </source>
</evidence>
<sequence length="221" mass="24683">MPSEEIRRRLLQDANLYPPSLRFPSPPNNLIKELNVGAVFPSREHLHARGVHAPLQAGISGTKTGGARSIVLSGGYEDDVDYGDVILYTGTGGQKDSRYNDGPQISDQSFEHPMNAVLYKSFLNQNPLRVIRGHNSLSKYAPGSGYRYDGMYRVTNAELSKGMRGHKICRFRLERCPGQEPFPGQAANTPIVERRSDAGHRVGNVPIEQARRERHRSSRPY</sequence>
<evidence type="ECO:0000256" key="3">
    <source>
        <dbReference type="SAM" id="MobiDB-lite"/>
    </source>
</evidence>
<feature type="compositionally biased region" description="Basic residues" evidence="3">
    <location>
        <begin position="212"/>
        <end position="221"/>
    </location>
</feature>
<name>A0A8H5LS14_9AGAR</name>